<dbReference type="InterPro" id="IPR035985">
    <property type="entry name" value="Ubiquitin-activating_enz"/>
</dbReference>
<comment type="subcellular location">
    <subcellularLocation>
        <location evidence="1">Cytoplasm</location>
    </subcellularLocation>
</comment>
<dbReference type="STRING" id="984487.A0A1E4SN47"/>
<protein>
    <recommendedName>
        <fullName evidence="4 7">NEDD8-activating enzyme E1 regulatory subunit</fullName>
    </recommendedName>
</protein>
<keyword evidence="10" id="KW-1185">Reference proteome</keyword>
<keyword evidence="5" id="KW-0963">Cytoplasm</keyword>
<dbReference type="Pfam" id="PF00899">
    <property type="entry name" value="ThiF"/>
    <property type="match status" value="1"/>
</dbReference>
<evidence type="ECO:0000256" key="7">
    <source>
        <dbReference type="PIRNR" id="PIRNR039099"/>
    </source>
</evidence>
<evidence type="ECO:0000259" key="8">
    <source>
        <dbReference type="Pfam" id="PF00899"/>
    </source>
</evidence>
<dbReference type="GO" id="GO:0005737">
    <property type="term" value="C:cytoplasm"/>
    <property type="evidence" value="ECO:0007669"/>
    <property type="project" value="UniProtKB-SubCell"/>
</dbReference>
<dbReference type="GO" id="GO:0045116">
    <property type="term" value="P:protein neddylation"/>
    <property type="evidence" value="ECO:0007669"/>
    <property type="project" value="UniProtKB-UniRule"/>
</dbReference>
<keyword evidence="6 7" id="KW-0833">Ubl conjugation pathway</keyword>
<sequence>MIDKETKYDRQLRLWASTGQANLENSHICLINASATGSEILKNLVLPGIGEFTIIDDKVVSPQDLSGNFFLKRENLGQDIATSITSNLSELNTDVKGHAINQSIKHLITKVESLFWDQFNVVIVSDYSPELDVVKDLLWDKRIPLLIVNSVGFYGSLNLIANEVTVIETHDPSRLYDLRIDCPWPELQEHADSIDLNSLSDQDHAHVPYIIIYIKVLQAWKQEHNNLPPQNYGEKKLFRLLIESYSRNIKIEANFTEASNSIHRALQVTQIPNSISKLFENSNIKDENLSLTTPIFWIYIKALKNFVHLNNNQLPLPGNLPDMASDTAGYIKLQNIYRAKALKDQELFTHEVQKILDSIGRSHDDVNTESIASFCKNSQLLYVSQGSKELYGTSLLQELLHSEQASENYNALGVYFSILTYNAYIEKFNSKPSIQDLETFSDLFFQKFSIDKAEVLPESILNTFKEVLSHNTQNYHNLNSLMGGIVSQEVLKLATSQYTPLDNLFVFDGIRSFSEKWKI</sequence>
<organism evidence="9 10">
    <name type="scientific">Suhomyces tanzawaensis NRRL Y-17324</name>
    <dbReference type="NCBI Taxonomy" id="984487"/>
    <lineage>
        <taxon>Eukaryota</taxon>
        <taxon>Fungi</taxon>
        <taxon>Dikarya</taxon>
        <taxon>Ascomycota</taxon>
        <taxon>Saccharomycotina</taxon>
        <taxon>Pichiomycetes</taxon>
        <taxon>Debaryomycetaceae</taxon>
        <taxon>Suhomyces</taxon>
    </lineage>
</organism>
<evidence type="ECO:0000256" key="5">
    <source>
        <dbReference type="ARBA" id="ARBA00022490"/>
    </source>
</evidence>
<dbReference type="Proteomes" id="UP000094285">
    <property type="component" value="Unassembled WGS sequence"/>
</dbReference>
<evidence type="ECO:0000256" key="2">
    <source>
        <dbReference type="ARBA" id="ARBA00005032"/>
    </source>
</evidence>
<dbReference type="UniPathway" id="UPA00885"/>
<dbReference type="InterPro" id="IPR030667">
    <property type="entry name" value="APP-BP1"/>
</dbReference>
<reference evidence="10" key="1">
    <citation type="submission" date="2016-05" db="EMBL/GenBank/DDBJ databases">
        <title>Comparative genomics of biotechnologically important yeasts.</title>
        <authorList>
            <consortium name="DOE Joint Genome Institute"/>
            <person name="Riley R."/>
            <person name="Haridas S."/>
            <person name="Wolfe K.H."/>
            <person name="Lopes M.R."/>
            <person name="Hittinger C.T."/>
            <person name="Goker M."/>
            <person name="Salamov A."/>
            <person name="Wisecaver J."/>
            <person name="Long T.M."/>
            <person name="Aerts A.L."/>
            <person name="Barry K."/>
            <person name="Choi C."/>
            <person name="Clum A."/>
            <person name="Coughlan A.Y."/>
            <person name="Deshpande S."/>
            <person name="Douglass A.P."/>
            <person name="Hanson S.J."/>
            <person name="Klenk H.-P."/>
            <person name="Labutti K."/>
            <person name="Lapidus A."/>
            <person name="Lindquist E."/>
            <person name="Lipzen A."/>
            <person name="Meier-Kolthoff J.P."/>
            <person name="Ohm R.A."/>
            <person name="Otillar R.P."/>
            <person name="Pangilinan J."/>
            <person name="Peng Y."/>
            <person name="Rokas A."/>
            <person name="Rosa C.A."/>
            <person name="Scheuner C."/>
            <person name="Sibirny A.A."/>
            <person name="Slot J.C."/>
            <person name="Stielow J.B."/>
            <person name="Sun H."/>
            <person name="Kurtzman C.P."/>
            <person name="Blackwell M."/>
            <person name="Grigoriev I.V."/>
            <person name="Jeffries T.W."/>
        </authorList>
    </citation>
    <scope>NUCLEOTIDE SEQUENCE [LARGE SCALE GENOMIC DNA]</scope>
    <source>
        <strain evidence="10">NRRL Y-17324</strain>
    </source>
</reference>
<dbReference type="PIRSF" id="PIRSF039099">
    <property type="entry name" value="APP-BP1"/>
    <property type="match status" value="1"/>
</dbReference>
<gene>
    <name evidence="9" type="ORF">CANTADRAFT_25220</name>
</gene>
<evidence type="ECO:0000256" key="6">
    <source>
        <dbReference type="ARBA" id="ARBA00022786"/>
    </source>
</evidence>
<feature type="domain" description="THIF-type NAD/FAD binding fold" evidence="8">
    <location>
        <begin position="8"/>
        <end position="512"/>
    </location>
</feature>
<evidence type="ECO:0000313" key="10">
    <source>
        <dbReference type="Proteomes" id="UP000094285"/>
    </source>
</evidence>
<evidence type="ECO:0000256" key="4">
    <source>
        <dbReference type="ARBA" id="ARBA00015407"/>
    </source>
</evidence>
<dbReference type="PANTHER" id="PTHR10953">
    <property type="entry name" value="UBIQUITIN-ACTIVATING ENZYME E1"/>
    <property type="match status" value="1"/>
</dbReference>
<name>A0A1E4SN47_9ASCO</name>
<dbReference type="SUPFAM" id="SSF69572">
    <property type="entry name" value="Activating enzymes of the ubiquitin-like proteins"/>
    <property type="match status" value="1"/>
</dbReference>
<evidence type="ECO:0000256" key="3">
    <source>
        <dbReference type="ARBA" id="ARBA00006868"/>
    </source>
</evidence>
<comment type="similarity">
    <text evidence="3 7">Belongs to the ubiquitin-activating E1 family. ULA1 subfamily.</text>
</comment>
<dbReference type="EMBL" id="KV453910">
    <property type="protein sequence ID" value="ODV80847.1"/>
    <property type="molecule type" value="Genomic_DNA"/>
</dbReference>
<dbReference type="InterPro" id="IPR045886">
    <property type="entry name" value="ThiF/MoeB/HesA"/>
</dbReference>
<dbReference type="RefSeq" id="XP_020065969.1">
    <property type="nucleotide sequence ID" value="XM_020207358.1"/>
</dbReference>
<comment type="pathway">
    <text evidence="2 7">Protein modification; protein neddylation.</text>
</comment>
<dbReference type="AlphaFoldDB" id="A0A1E4SN47"/>
<evidence type="ECO:0000313" key="9">
    <source>
        <dbReference type="EMBL" id="ODV80847.1"/>
    </source>
</evidence>
<evidence type="ECO:0000256" key="1">
    <source>
        <dbReference type="ARBA" id="ARBA00004496"/>
    </source>
</evidence>
<accession>A0A1E4SN47</accession>
<dbReference type="FunFam" id="3.40.50.720:FF:000475">
    <property type="entry name" value="NEDD8-activating enzyme E1 regulatory subunit"/>
    <property type="match status" value="1"/>
</dbReference>
<dbReference type="Gene3D" id="3.40.50.12550">
    <property type="entry name" value="Ubiquitin-activating enzyme E1, inactive adenylation domain, subdomain 2"/>
    <property type="match status" value="1"/>
</dbReference>
<comment type="function">
    <text evidence="7">Regulatory subunit of the dimeric UBA3-ULA1 E1 enzyme.</text>
</comment>
<dbReference type="GeneID" id="30981495"/>
<dbReference type="GO" id="GO:0019781">
    <property type="term" value="F:NEDD8 activating enzyme activity"/>
    <property type="evidence" value="ECO:0007669"/>
    <property type="project" value="UniProtKB-UniRule"/>
</dbReference>
<dbReference type="OrthoDB" id="1708823at2759"/>
<dbReference type="PANTHER" id="PTHR10953:SF29">
    <property type="entry name" value="NEDD8-ACTIVATING ENZYME E1 REGULATORY SUBUNIT"/>
    <property type="match status" value="1"/>
</dbReference>
<proteinExistence type="inferred from homology"/>
<dbReference type="Gene3D" id="3.40.50.720">
    <property type="entry name" value="NAD(P)-binding Rossmann-like Domain"/>
    <property type="match status" value="1"/>
</dbReference>
<dbReference type="InterPro" id="IPR000594">
    <property type="entry name" value="ThiF_NAD_FAD-bd"/>
</dbReference>